<dbReference type="InterPro" id="IPR019960">
    <property type="entry name" value="T1SS_VCA0849"/>
</dbReference>
<name>A0A2N3IYF5_AERSO</name>
<dbReference type="Pfam" id="PF00353">
    <property type="entry name" value="HemolysinCabind"/>
    <property type="match status" value="1"/>
</dbReference>
<dbReference type="EMBL" id="NQMM01000031">
    <property type="protein sequence ID" value="PKQ77808.1"/>
    <property type="molecule type" value="Genomic_DNA"/>
</dbReference>
<dbReference type="AlphaFoldDB" id="A0A2N3IYF5"/>
<evidence type="ECO:0000256" key="3">
    <source>
        <dbReference type="ARBA" id="ARBA00022837"/>
    </source>
</evidence>
<dbReference type="SUPFAM" id="SSF51120">
    <property type="entry name" value="beta-Roll"/>
    <property type="match status" value="1"/>
</dbReference>
<organism evidence="4 5">
    <name type="scientific">Aeromonas sobria</name>
    <dbReference type="NCBI Taxonomy" id="646"/>
    <lineage>
        <taxon>Bacteria</taxon>
        <taxon>Pseudomonadati</taxon>
        <taxon>Pseudomonadota</taxon>
        <taxon>Gammaproteobacteria</taxon>
        <taxon>Aeromonadales</taxon>
        <taxon>Aeromonadaceae</taxon>
        <taxon>Aeromonas</taxon>
    </lineage>
</organism>
<keyword evidence="3" id="KW-0106">Calcium</keyword>
<dbReference type="PANTHER" id="PTHR38340">
    <property type="entry name" value="S-LAYER PROTEIN"/>
    <property type="match status" value="1"/>
</dbReference>
<keyword evidence="2" id="KW-0964">Secreted</keyword>
<dbReference type="InterPro" id="IPR011049">
    <property type="entry name" value="Serralysin-like_metalloprot_C"/>
</dbReference>
<dbReference type="PANTHER" id="PTHR38340:SF1">
    <property type="entry name" value="S-LAYER PROTEIN"/>
    <property type="match status" value="1"/>
</dbReference>
<keyword evidence="5" id="KW-1185">Reference proteome</keyword>
<dbReference type="GO" id="GO:0005576">
    <property type="term" value="C:extracellular region"/>
    <property type="evidence" value="ECO:0007669"/>
    <property type="project" value="UniProtKB-SubCell"/>
</dbReference>
<protein>
    <submittedName>
        <fullName evidence="4">Uncharacterized protein</fullName>
    </submittedName>
</protein>
<dbReference type="InterPro" id="IPR018511">
    <property type="entry name" value="Hemolysin-typ_Ca-bd_CS"/>
</dbReference>
<dbReference type="Gene3D" id="2.150.10.10">
    <property type="entry name" value="Serralysin-like metalloprotease, C-terminal"/>
    <property type="match status" value="1"/>
</dbReference>
<dbReference type="InterPro" id="IPR050557">
    <property type="entry name" value="RTX_toxin/Mannuronan_C5-epim"/>
</dbReference>
<proteinExistence type="predicted"/>
<dbReference type="GO" id="GO:0005509">
    <property type="term" value="F:calcium ion binding"/>
    <property type="evidence" value="ECO:0007669"/>
    <property type="project" value="InterPro"/>
</dbReference>
<sequence>MTVKEDGSLSLSGVSVKDVDAGSAPVSMVLRVEHGVLTLLGATGAVVVQGAGTSEISLVGSLADLNQLLASQLHYEPAKDFWGQDNLTITTSDQGNSGAGGAKTDTDQLAITVTAEPDMPNLTVDQHAFHALQGAMIPLGLNASVVNPATGELSIRISGLGGAQVQDEHCQSVGHADGNGDWLIPADHSVPLYFSGFGAGDHVLGISAESSVGGSTVSTPLDTITVHGQSGHELVGSDQGDWLFGSSGEDRLFGGQGNDLLHGDHGNDILTGGAGSDLFVWQHGDEGSQGQPAIDTITDFHPEQGDKIDLADMLQGGPGASVESLLNNLSASVTTGSNGLSDVSLSVAPAGDGQVTQQITLKDVDLSSWQLATTSSHDVLQSMLDNHSLIIQHP</sequence>
<comment type="subcellular location">
    <subcellularLocation>
        <location evidence="1">Secreted</location>
    </subcellularLocation>
</comment>
<comment type="caution">
    <text evidence="4">The sequence shown here is derived from an EMBL/GenBank/DDBJ whole genome shotgun (WGS) entry which is preliminary data.</text>
</comment>
<dbReference type="NCBIfam" id="TIGR03661">
    <property type="entry name" value="T1SS_VCA0849"/>
    <property type="match status" value="1"/>
</dbReference>
<evidence type="ECO:0000313" key="4">
    <source>
        <dbReference type="EMBL" id="PKQ77808.1"/>
    </source>
</evidence>
<dbReference type="PROSITE" id="PS00330">
    <property type="entry name" value="HEMOLYSIN_CALCIUM"/>
    <property type="match status" value="1"/>
</dbReference>
<gene>
    <name evidence="4" type="ORF">CJP16_10810</name>
</gene>
<evidence type="ECO:0000313" key="5">
    <source>
        <dbReference type="Proteomes" id="UP000233467"/>
    </source>
</evidence>
<evidence type="ECO:0000256" key="1">
    <source>
        <dbReference type="ARBA" id="ARBA00004613"/>
    </source>
</evidence>
<dbReference type="PRINTS" id="PR00313">
    <property type="entry name" value="CABNDNGRPT"/>
</dbReference>
<dbReference type="Proteomes" id="UP000233467">
    <property type="component" value="Unassembled WGS sequence"/>
</dbReference>
<dbReference type="InterPro" id="IPR001343">
    <property type="entry name" value="Hemolysn_Ca-bd"/>
</dbReference>
<reference evidence="4 5" key="1">
    <citation type="journal article" date="2017" name="Front. Microbiol.">
        <title>Strong Genomic and Phenotypic Heterogeneity in the Aeromonas sobria Species Complex.</title>
        <authorList>
            <person name="Gauthier J."/>
            <person name="Vincent A.T."/>
            <person name="Charette S.J."/>
            <person name="Derome N."/>
        </authorList>
    </citation>
    <scope>NUCLEOTIDE SEQUENCE [LARGE SCALE GENOMIC DNA]</scope>
    <source>
        <strain evidence="4 5">TM18</strain>
    </source>
</reference>
<accession>A0A2N3IYF5</accession>
<evidence type="ECO:0000256" key="2">
    <source>
        <dbReference type="ARBA" id="ARBA00022525"/>
    </source>
</evidence>